<evidence type="ECO:0000256" key="6">
    <source>
        <dbReference type="RuleBase" id="RU003968"/>
    </source>
</evidence>
<feature type="binding site" evidence="5">
    <location>
        <position position="234"/>
    </location>
    <ligand>
        <name>FAD</name>
        <dbReference type="ChEBI" id="CHEBI:57692"/>
    </ligand>
</feature>
<accession>A0A418KV44</accession>
<dbReference type="GO" id="GO:0050660">
    <property type="term" value="F:flavin adenine dinucleotide binding"/>
    <property type="evidence" value="ECO:0007669"/>
    <property type="project" value="InterPro"/>
</dbReference>
<dbReference type="PANTHER" id="PTHR11552:SF147">
    <property type="entry name" value="CHOLINE DEHYDROGENASE, MITOCHONDRIAL"/>
    <property type="match status" value="1"/>
</dbReference>
<sequence length="519" mass="53683">MPAGRHARPPGRDRRYGARVPFDVVVVGAGATGAPLAARLSENPARRVLLLEAGPDEQPPELLDAATMPAAAPGHPAAWAFPARLTPAVTAVVPRGRIVGGSTAVNGGYFVRGAPADFDRWAALGNPAWSWERVLPFFTALEDDHDYGDRPGHGRGGPVPVVRDRPPHPVTTAFFAACAELGFPAQPDQNDGGAPGFGPIPLSASGGMRHSTAWTHLAPARGRPNLTVLGGAVVRRVLFSGTRATGVVVSRDGRTEEVHAGEVILSAGAVQSPQLLLVSGVGPVAGLEALGVPVVADLPEVGRGTTDHPEITVAYRPVGAALARTAALPLQGRLAFTAAGSPYAGDLEILCWTRPLGAVVPGAGDDLSLRVALQQETSRGTIELVSPDPAAPPRIDQHYLSTPDDRARLREGVRIAVRLLETAAFRPLAARTAAEPGDDVLADDHALDRWLAAHVGTAIHLSGGCRMGPGGVVDQHGRVHGVSGLRVADTSIFPVVTSSGPAATAVMAGERIAALIESE</sequence>
<dbReference type="GO" id="GO:0016614">
    <property type="term" value="F:oxidoreductase activity, acting on CH-OH group of donors"/>
    <property type="evidence" value="ECO:0007669"/>
    <property type="project" value="InterPro"/>
</dbReference>
<gene>
    <name evidence="9" type="primary">mftG</name>
    <name evidence="9" type="ORF">DY240_04700</name>
</gene>
<evidence type="ECO:0000259" key="7">
    <source>
        <dbReference type="PROSITE" id="PS00623"/>
    </source>
</evidence>
<keyword evidence="3 6" id="KW-0285">Flavoprotein</keyword>
<evidence type="ECO:0000256" key="3">
    <source>
        <dbReference type="ARBA" id="ARBA00022630"/>
    </source>
</evidence>
<feature type="domain" description="Glucose-methanol-choline oxidoreductase N-terminal" evidence="7">
    <location>
        <begin position="96"/>
        <end position="119"/>
    </location>
</feature>
<keyword evidence="10" id="KW-1185">Reference proteome</keyword>
<protein>
    <submittedName>
        <fullName evidence="9">Mycofactocin system GMC family oxidoreductase MftG</fullName>
        <ecNumber evidence="9">1.-.-.-</ecNumber>
    </submittedName>
</protein>
<evidence type="ECO:0000259" key="8">
    <source>
        <dbReference type="PROSITE" id="PS00624"/>
    </source>
</evidence>
<keyword evidence="9" id="KW-0560">Oxidoreductase</keyword>
<evidence type="ECO:0000313" key="9">
    <source>
        <dbReference type="EMBL" id="RIQ33660.1"/>
    </source>
</evidence>
<dbReference type="InterPro" id="IPR007867">
    <property type="entry name" value="GMC_OxRtase_C"/>
</dbReference>
<dbReference type="InterPro" id="IPR036188">
    <property type="entry name" value="FAD/NAD-bd_sf"/>
</dbReference>
<dbReference type="Pfam" id="PF05199">
    <property type="entry name" value="GMC_oxred_C"/>
    <property type="match status" value="1"/>
</dbReference>
<name>A0A418KV44_9ACTN</name>
<dbReference type="EMBL" id="QUAL01000040">
    <property type="protein sequence ID" value="RIQ33660.1"/>
    <property type="molecule type" value="Genomic_DNA"/>
</dbReference>
<comment type="similarity">
    <text evidence="2 6">Belongs to the GMC oxidoreductase family.</text>
</comment>
<dbReference type="Pfam" id="PF00732">
    <property type="entry name" value="GMC_oxred_N"/>
    <property type="match status" value="1"/>
</dbReference>
<dbReference type="Gene3D" id="3.50.50.60">
    <property type="entry name" value="FAD/NAD(P)-binding domain"/>
    <property type="match status" value="1"/>
</dbReference>
<dbReference type="SUPFAM" id="SSF51905">
    <property type="entry name" value="FAD/NAD(P)-binding domain"/>
    <property type="match status" value="1"/>
</dbReference>
<dbReference type="Gene3D" id="3.30.410.40">
    <property type="match status" value="1"/>
</dbReference>
<evidence type="ECO:0000313" key="10">
    <source>
        <dbReference type="Proteomes" id="UP000284057"/>
    </source>
</evidence>
<dbReference type="InterPro" id="IPR023978">
    <property type="entry name" value="GMC_oxidoreductase_bact"/>
</dbReference>
<dbReference type="NCBIfam" id="TIGR03970">
    <property type="entry name" value="Rv0697"/>
    <property type="match status" value="1"/>
</dbReference>
<proteinExistence type="inferred from homology"/>
<dbReference type="Proteomes" id="UP000284057">
    <property type="component" value="Unassembled WGS sequence"/>
</dbReference>
<dbReference type="InterPro" id="IPR000172">
    <property type="entry name" value="GMC_OxRdtase_N"/>
</dbReference>
<evidence type="ECO:0000256" key="2">
    <source>
        <dbReference type="ARBA" id="ARBA00010790"/>
    </source>
</evidence>
<dbReference type="PANTHER" id="PTHR11552">
    <property type="entry name" value="GLUCOSE-METHANOL-CHOLINE GMC OXIDOREDUCTASE"/>
    <property type="match status" value="1"/>
</dbReference>
<dbReference type="EC" id="1.-.-.-" evidence="9"/>
<dbReference type="AlphaFoldDB" id="A0A418KV44"/>
<keyword evidence="4 5" id="KW-0274">FAD</keyword>
<dbReference type="PROSITE" id="PS00623">
    <property type="entry name" value="GMC_OXRED_1"/>
    <property type="match status" value="1"/>
</dbReference>
<organism evidence="9 10">
    <name type="scientific">Jiangella rhizosphaerae</name>
    <dbReference type="NCBI Taxonomy" id="2293569"/>
    <lineage>
        <taxon>Bacteria</taxon>
        <taxon>Bacillati</taxon>
        <taxon>Actinomycetota</taxon>
        <taxon>Actinomycetes</taxon>
        <taxon>Jiangellales</taxon>
        <taxon>Jiangellaceae</taxon>
        <taxon>Jiangella</taxon>
    </lineage>
</organism>
<dbReference type="PIRSF" id="PIRSF000137">
    <property type="entry name" value="Alcohol_oxidase"/>
    <property type="match status" value="1"/>
</dbReference>
<dbReference type="SUPFAM" id="SSF54373">
    <property type="entry name" value="FAD-linked reductases, C-terminal domain"/>
    <property type="match status" value="1"/>
</dbReference>
<comment type="caution">
    <text evidence="9">The sequence shown here is derived from an EMBL/GenBank/DDBJ whole genome shotgun (WGS) entry which is preliminary data.</text>
</comment>
<evidence type="ECO:0000256" key="1">
    <source>
        <dbReference type="ARBA" id="ARBA00001974"/>
    </source>
</evidence>
<dbReference type="PROSITE" id="PS00624">
    <property type="entry name" value="GMC_OXRED_2"/>
    <property type="match status" value="1"/>
</dbReference>
<feature type="domain" description="Glucose-methanol-choline oxidoreductase N-terminal" evidence="8">
    <location>
        <begin position="268"/>
        <end position="282"/>
    </location>
</feature>
<evidence type="ECO:0000256" key="5">
    <source>
        <dbReference type="PIRSR" id="PIRSR000137-2"/>
    </source>
</evidence>
<dbReference type="OrthoDB" id="9785276at2"/>
<evidence type="ECO:0000256" key="4">
    <source>
        <dbReference type="ARBA" id="ARBA00022827"/>
    </source>
</evidence>
<reference evidence="9 10" key="1">
    <citation type="submission" date="2018-09" db="EMBL/GenBank/DDBJ databases">
        <title>Isolation, diversity and antifungal activity of actinobacteria from wheat.</title>
        <authorList>
            <person name="Han C."/>
        </authorList>
    </citation>
    <scope>NUCLEOTIDE SEQUENCE [LARGE SCALE GENOMIC DNA]</scope>
    <source>
        <strain evidence="9 10">NEAU-YY265</strain>
    </source>
</reference>
<dbReference type="InterPro" id="IPR012132">
    <property type="entry name" value="GMC_OxRdtase"/>
</dbReference>
<comment type="cofactor">
    <cofactor evidence="1 5">
        <name>FAD</name>
        <dbReference type="ChEBI" id="CHEBI:57692"/>
    </cofactor>
</comment>